<evidence type="ECO:0000313" key="2">
    <source>
        <dbReference type="EMBL" id="NME89549.1"/>
    </source>
</evidence>
<dbReference type="AlphaFoldDB" id="A0AB36CLH9"/>
<evidence type="ECO:0000256" key="1">
    <source>
        <dbReference type="SAM" id="MobiDB-lite"/>
    </source>
</evidence>
<gene>
    <name evidence="2" type="ORF">HF853_07695</name>
</gene>
<comment type="caution">
    <text evidence="2">The sequence shown here is derived from an EMBL/GenBank/DDBJ whole genome shotgun (WGS) entry which is preliminary data.</text>
</comment>
<proteinExistence type="predicted"/>
<feature type="region of interest" description="Disordered" evidence="1">
    <location>
        <begin position="1"/>
        <end position="20"/>
    </location>
</feature>
<evidence type="ECO:0000313" key="3">
    <source>
        <dbReference type="Proteomes" id="UP000544551"/>
    </source>
</evidence>
<feature type="region of interest" description="Disordered" evidence="1">
    <location>
        <begin position="245"/>
        <end position="267"/>
    </location>
</feature>
<feature type="compositionally biased region" description="Acidic residues" evidence="1">
    <location>
        <begin position="257"/>
        <end position="267"/>
    </location>
</feature>
<reference evidence="2 3" key="1">
    <citation type="submission" date="2020-04" db="EMBL/GenBank/DDBJ databases">
        <authorList>
            <person name="Hitch T.C.A."/>
            <person name="Wylensek D."/>
            <person name="Clavel T."/>
        </authorList>
    </citation>
    <scope>NUCLEOTIDE SEQUENCE [LARGE SCALE GENOMIC DNA]</scope>
    <source>
        <strain evidence="2 3">BL-383-APC-3D</strain>
    </source>
</reference>
<dbReference type="Proteomes" id="UP000544551">
    <property type="component" value="Unassembled WGS sequence"/>
</dbReference>
<dbReference type="EMBL" id="JABAFZ010000006">
    <property type="protein sequence ID" value="NME89549.1"/>
    <property type="molecule type" value="Genomic_DNA"/>
</dbReference>
<name>A0AB36CLH9_9CORY</name>
<accession>A0AB36CLH9</accession>
<protein>
    <submittedName>
        <fullName evidence="2">Uncharacterized protein</fullName>
    </submittedName>
</protein>
<organism evidence="2 3">
    <name type="scientific">Corynebacterium stationis</name>
    <dbReference type="NCBI Taxonomy" id="1705"/>
    <lineage>
        <taxon>Bacteria</taxon>
        <taxon>Bacillati</taxon>
        <taxon>Actinomycetota</taxon>
        <taxon>Actinomycetes</taxon>
        <taxon>Mycobacteriales</taxon>
        <taxon>Corynebacteriaceae</taxon>
        <taxon>Corynebacterium</taxon>
    </lineage>
</organism>
<dbReference type="RefSeq" id="WP_168969830.1">
    <property type="nucleotide sequence ID" value="NZ_JABAFZ010000006.1"/>
</dbReference>
<sequence length="267" mass="28173">MAIDPSQSTPSDVATVSSLQSTTEASAKAAMRAPIESSWGSARGNFVGNILAGIGQALAGGIGGIFQPISDGMKPIRDAQLDLQNRTDLLEGVQGYAHAYMTKNVNAQWNLGNNWRTMPFDGQVGPSVGATVRSDGRVEMGSEGLWLIYAKTHGRSTGFTGGGGVTMRVNVYRPDGSAYSSAYVRGTSLVDAGAVVSTYGNVSLVAVVPVVIDEPGCYVRVDTWTAAWRWWDGGTQLSSLSVVKQSSNTENKGDQTVPDETESEVTE</sequence>